<comment type="cofactor">
    <cofactor evidence="9">
        <name>pyruvate</name>
        <dbReference type="ChEBI" id="CHEBI:15361"/>
    </cofactor>
    <text evidence="9">Binds 1 pyruvoyl group covalently per subunit.</text>
</comment>
<evidence type="ECO:0000256" key="1">
    <source>
        <dbReference type="ARBA" id="ARBA00022490"/>
    </source>
</evidence>
<evidence type="ECO:0000256" key="8">
    <source>
        <dbReference type="ARBA" id="ARBA00023317"/>
    </source>
</evidence>
<dbReference type="PANTHER" id="PTHR21012:SF0">
    <property type="entry name" value="ASPARTATE 1-DECARBOXYLASE"/>
    <property type="match status" value="1"/>
</dbReference>
<feature type="binding site" evidence="9">
    <location>
        <begin position="72"/>
        <end position="74"/>
    </location>
    <ligand>
        <name>substrate</name>
    </ligand>
</feature>
<comment type="caution">
    <text evidence="10">The sequence shown here is derived from an EMBL/GenBank/DDBJ whole genome shotgun (WGS) entry which is preliminary data.</text>
</comment>
<evidence type="ECO:0000256" key="2">
    <source>
        <dbReference type="ARBA" id="ARBA00022655"/>
    </source>
</evidence>
<organism evidence="10 11">
    <name type="scientific">Magnetospirillum aberrantis SpK</name>
    <dbReference type="NCBI Taxonomy" id="908842"/>
    <lineage>
        <taxon>Bacteria</taxon>
        <taxon>Pseudomonadati</taxon>
        <taxon>Pseudomonadota</taxon>
        <taxon>Alphaproteobacteria</taxon>
        <taxon>Rhodospirillales</taxon>
        <taxon>Rhodospirillaceae</taxon>
        <taxon>Magnetospirillum</taxon>
    </lineage>
</organism>
<dbReference type="GO" id="GO:0005829">
    <property type="term" value="C:cytosol"/>
    <property type="evidence" value="ECO:0007669"/>
    <property type="project" value="TreeGrafter"/>
</dbReference>
<evidence type="ECO:0000256" key="3">
    <source>
        <dbReference type="ARBA" id="ARBA00022793"/>
    </source>
</evidence>
<sequence>MMKVIRAKLHGIRVTSADLNYHGSITLDPEQCALAGIYPMEFVEIWNKNSGARISTYVIFGKPGSRCCILNGAAARTCQTGDEVIIASADYVKGPEELYALKPRILTFLPDNQVDQVLYYDVFQSEQRPYDFRIMDADKHTVESCHTWPNVDVAAVRADLAAKGWSEAEIDAFVASHFSL</sequence>
<name>A0A7C9URN2_9PROT</name>
<dbReference type="EC" id="4.1.1.11" evidence="9"/>
<keyword evidence="2 9" id="KW-0566">Pantothenate biosynthesis</keyword>
<dbReference type="Gene3D" id="2.40.40.20">
    <property type="match status" value="1"/>
</dbReference>
<dbReference type="Proteomes" id="UP000480684">
    <property type="component" value="Unassembled WGS sequence"/>
</dbReference>
<dbReference type="SUPFAM" id="SSF50692">
    <property type="entry name" value="ADC-like"/>
    <property type="match status" value="1"/>
</dbReference>
<evidence type="ECO:0000313" key="11">
    <source>
        <dbReference type="Proteomes" id="UP000480684"/>
    </source>
</evidence>
<proteinExistence type="inferred from homology"/>
<feature type="active site" description="Proton donor" evidence="9">
    <location>
        <position position="57"/>
    </location>
</feature>
<reference evidence="10 11" key="1">
    <citation type="submission" date="2020-02" db="EMBL/GenBank/DDBJ databases">
        <authorList>
            <person name="Dziuba M."/>
            <person name="Kuznetsov B."/>
            <person name="Mardanov A."/>
            <person name="Ravin N."/>
            <person name="Grouzdev D."/>
        </authorList>
    </citation>
    <scope>NUCLEOTIDE SEQUENCE [LARGE SCALE GENOMIC DNA]</scope>
    <source>
        <strain evidence="10 11">SpK</strain>
    </source>
</reference>
<evidence type="ECO:0000256" key="4">
    <source>
        <dbReference type="ARBA" id="ARBA00022813"/>
    </source>
</evidence>
<comment type="subcellular location">
    <subcellularLocation>
        <location evidence="9">Cytoplasm</location>
    </subcellularLocation>
</comment>
<feature type="chain" id="PRO_5029065377" description="Aspartate 1-decarboxylase alpha chain" evidence="9">
    <location>
        <begin position="24"/>
        <end position="180"/>
    </location>
</feature>
<feature type="chain" id="PRO_5029065378" description="Aspartate 1-decarboxylase beta chain" evidence="9">
    <location>
        <begin position="1"/>
        <end position="23"/>
    </location>
</feature>
<feature type="modified residue" description="Pyruvic acid (Ser)" evidence="9">
    <location>
        <position position="24"/>
    </location>
</feature>
<accession>A0A7C9URN2</accession>
<evidence type="ECO:0000313" key="10">
    <source>
        <dbReference type="EMBL" id="NFV78707.1"/>
    </source>
</evidence>
<feature type="binding site" evidence="9">
    <location>
        <position position="56"/>
    </location>
    <ligand>
        <name>substrate</name>
    </ligand>
</feature>
<keyword evidence="8 9" id="KW-0670">Pyruvate</keyword>
<comment type="pathway">
    <text evidence="9">Cofactor biosynthesis; (R)-pantothenate biosynthesis; beta-alanine from L-aspartate: step 1/1.</text>
</comment>
<comment type="catalytic activity">
    <reaction evidence="9">
        <text>L-aspartate + H(+) = beta-alanine + CO2</text>
        <dbReference type="Rhea" id="RHEA:19497"/>
        <dbReference type="ChEBI" id="CHEBI:15378"/>
        <dbReference type="ChEBI" id="CHEBI:16526"/>
        <dbReference type="ChEBI" id="CHEBI:29991"/>
        <dbReference type="ChEBI" id="CHEBI:57966"/>
        <dbReference type="EC" id="4.1.1.11"/>
    </reaction>
</comment>
<keyword evidence="6 9" id="KW-0456">Lyase</keyword>
<dbReference type="InterPro" id="IPR009010">
    <property type="entry name" value="Asp_de-COase-like_dom_sf"/>
</dbReference>
<feature type="active site" description="Schiff-base intermediate with substrate; via pyruvic acid" evidence="9">
    <location>
        <position position="24"/>
    </location>
</feature>
<dbReference type="GO" id="GO:0006523">
    <property type="term" value="P:alanine biosynthetic process"/>
    <property type="evidence" value="ECO:0007669"/>
    <property type="project" value="InterPro"/>
</dbReference>
<dbReference type="EMBL" id="JAAIYP010000004">
    <property type="protein sequence ID" value="NFV78707.1"/>
    <property type="molecule type" value="Genomic_DNA"/>
</dbReference>
<comment type="PTM">
    <text evidence="9">Is synthesized initially as an inactive proenzyme, which is activated by self-cleavage at a specific serine bond to produce a beta-subunit with a hydroxyl group at its C-terminus and an alpha-subunit with a pyruvoyl group at its N-terminus.</text>
</comment>
<evidence type="ECO:0000256" key="5">
    <source>
        <dbReference type="ARBA" id="ARBA00023145"/>
    </source>
</evidence>
<dbReference type="InterPro" id="IPR003190">
    <property type="entry name" value="Asp_decarbox"/>
</dbReference>
<evidence type="ECO:0000256" key="6">
    <source>
        <dbReference type="ARBA" id="ARBA00023239"/>
    </source>
</evidence>
<protein>
    <recommendedName>
        <fullName evidence="9">Aspartate 1-decarboxylase</fullName>
        <ecNumber evidence="9">4.1.1.11</ecNumber>
    </recommendedName>
    <alternativeName>
        <fullName evidence="9">Aspartate alpha-decarboxylase</fullName>
    </alternativeName>
    <component>
        <recommendedName>
            <fullName evidence="9">Aspartate 1-decarboxylase beta chain</fullName>
        </recommendedName>
    </component>
    <component>
        <recommendedName>
            <fullName evidence="9">Aspartate 1-decarboxylase alpha chain</fullName>
        </recommendedName>
    </component>
</protein>
<keyword evidence="5 9" id="KW-0865">Zymogen</keyword>
<dbReference type="RefSeq" id="WP_163673884.1">
    <property type="nucleotide sequence ID" value="NZ_JAAIYP010000004.1"/>
</dbReference>
<comment type="subunit">
    <text evidence="9">Heterooctamer of four alpha and four beta subunits.</text>
</comment>
<comment type="function">
    <text evidence="9">Catalyzes the pyruvoyl-dependent decarboxylation of aspartate to produce beta-alanine.</text>
</comment>
<evidence type="ECO:0000256" key="7">
    <source>
        <dbReference type="ARBA" id="ARBA00023270"/>
    </source>
</evidence>
<dbReference type="PANTHER" id="PTHR21012">
    <property type="entry name" value="ASPARTATE 1-DECARBOXYLASE"/>
    <property type="match status" value="1"/>
</dbReference>
<dbReference type="AlphaFoldDB" id="A0A7C9URN2"/>
<dbReference type="NCBIfam" id="TIGR00223">
    <property type="entry name" value="panD"/>
    <property type="match status" value="1"/>
</dbReference>
<dbReference type="Pfam" id="PF02261">
    <property type="entry name" value="Asp_decarbox"/>
    <property type="match status" value="1"/>
</dbReference>
<dbReference type="HAMAP" id="MF_00446">
    <property type="entry name" value="PanD"/>
    <property type="match status" value="1"/>
</dbReference>
<gene>
    <name evidence="9" type="primary">panD</name>
    <name evidence="10" type="ORF">G4223_01070</name>
</gene>
<dbReference type="CDD" id="cd06919">
    <property type="entry name" value="Asp_decarbox"/>
    <property type="match status" value="1"/>
</dbReference>
<keyword evidence="7 9" id="KW-0704">Schiff base</keyword>
<keyword evidence="4 9" id="KW-0068">Autocatalytic cleavage</keyword>
<keyword evidence="11" id="KW-1185">Reference proteome</keyword>
<dbReference type="GO" id="GO:0004068">
    <property type="term" value="F:aspartate 1-decarboxylase activity"/>
    <property type="evidence" value="ECO:0007669"/>
    <property type="project" value="UniProtKB-UniRule"/>
</dbReference>
<keyword evidence="3 9" id="KW-0210">Decarboxylase</keyword>
<comment type="similarity">
    <text evidence="9">Belongs to the PanD family.</text>
</comment>
<evidence type="ECO:0000256" key="9">
    <source>
        <dbReference type="HAMAP-Rule" id="MF_00446"/>
    </source>
</evidence>
<dbReference type="UniPathway" id="UPA00028">
    <property type="reaction ID" value="UER00002"/>
</dbReference>
<dbReference type="GO" id="GO:0015940">
    <property type="term" value="P:pantothenate biosynthetic process"/>
    <property type="evidence" value="ECO:0007669"/>
    <property type="project" value="UniProtKB-UniRule"/>
</dbReference>
<keyword evidence="1 9" id="KW-0963">Cytoplasm</keyword>